<accession>A0ABD1IUS6</accession>
<dbReference type="PANTHER" id="PTHR24232:SF53">
    <property type="entry name" value="G-PROTEIN COUPLED RECEPTORS FAMILY 1 PROFILE DOMAIN-CONTAINING PROTEIN"/>
    <property type="match status" value="1"/>
</dbReference>
<dbReference type="PANTHER" id="PTHR24232">
    <property type="entry name" value="G-PROTEIN COUPLED RECEPTOR"/>
    <property type="match status" value="1"/>
</dbReference>
<dbReference type="SUPFAM" id="SSF81321">
    <property type="entry name" value="Family A G protein-coupled receptor-like"/>
    <property type="match status" value="1"/>
</dbReference>
<evidence type="ECO:0000256" key="3">
    <source>
        <dbReference type="ARBA" id="ARBA00022989"/>
    </source>
</evidence>
<keyword evidence="8" id="KW-0807">Transducer</keyword>
<feature type="transmembrane region" description="Helical" evidence="9">
    <location>
        <begin position="28"/>
        <end position="53"/>
    </location>
</feature>
<keyword evidence="2 9" id="KW-0812">Transmembrane</keyword>
<dbReference type="AlphaFoldDB" id="A0ABD1IUS6"/>
<feature type="transmembrane region" description="Helical" evidence="9">
    <location>
        <begin position="209"/>
        <end position="230"/>
    </location>
</feature>
<keyword evidence="5 9" id="KW-0472">Membrane</keyword>
<feature type="transmembrane region" description="Helical" evidence="9">
    <location>
        <begin position="139"/>
        <end position="160"/>
    </location>
</feature>
<evidence type="ECO:0000256" key="1">
    <source>
        <dbReference type="ARBA" id="ARBA00004141"/>
    </source>
</evidence>
<keyword evidence="7" id="KW-0325">Glycoprotein</keyword>
<sequence>MASSSSNLSSSVVHLAEVSWNCYNFTGPMVWCVCSIPCTGVGLPACVWLLWELIKRKHSGSANTYMLNLTVMDLVFNIFLLPTALNYFLFRNALLRKICFIASSFNVSGRPLFTACVCVDCYMAVVRPITYMKTRNSRYAVVVSVVVWSVVLACGTLIMIREDLVAVFTVTVCTLALPTITFCDIFILRTLRKPDPSGRADVHPQKQRALQTITNSLVITVMAYLPPLVLEVFSALMPLSPMEVLCNIEVPVRIACMLGSTLMPLLHLENMGSFQDLRRC</sequence>
<keyword evidence="6" id="KW-0675">Receptor</keyword>
<evidence type="ECO:0000259" key="10">
    <source>
        <dbReference type="PROSITE" id="PS50262"/>
    </source>
</evidence>
<proteinExistence type="predicted"/>
<feature type="transmembrane region" description="Helical" evidence="9">
    <location>
        <begin position="166"/>
        <end position="188"/>
    </location>
</feature>
<keyword evidence="3 9" id="KW-1133">Transmembrane helix</keyword>
<protein>
    <recommendedName>
        <fullName evidence="10">G-protein coupled receptors family 1 profile domain-containing protein</fullName>
    </recommendedName>
</protein>
<reference evidence="11 12" key="1">
    <citation type="submission" date="2024-09" db="EMBL/GenBank/DDBJ databases">
        <title>A chromosome-level genome assembly of Gray's grenadier anchovy, Coilia grayii.</title>
        <authorList>
            <person name="Fu Z."/>
        </authorList>
    </citation>
    <scope>NUCLEOTIDE SEQUENCE [LARGE SCALE GENOMIC DNA]</scope>
    <source>
        <strain evidence="11">G4</strain>
        <tissue evidence="11">Muscle</tissue>
    </source>
</reference>
<organism evidence="11 12">
    <name type="scientific">Coilia grayii</name>
    <name type="common">Gray's grenadier anchovy</name>
    <dbReference type="NCBI Taxonomy" id="363190"/>
    <lineage>
        <taxon>Eukaryota</taxon>
        <taxon>Metazoa</taxon>
        <taxon>Chordata</taxon>
        <taxon>Craniata</taxon>
        <taxon>Vertebrata</taxon>
        <taxon>Euteleostomi</taxon>
        <taxon>Actinopterygii</taxon>
        <taxon>Neopterygii</taxon>
        <taxon>Teleostei</taxon>
        <taxon>Clupei</taxon>
        <taxon>Clupeiformes</taxon>
        <taxon>Clupeoidei</taxon>
        <taxon>Engraulidae</taxon>
        <taxon>Coilinae</taxon>
        <taxon>Coilia</taxon>
    </lineage>
</organism>
<evidence type="ECO:0000256" key="4">
    <source>
        <dbReference type="ARBA" id="ARBA00023040"/>
    </source>
</evidence>
<gene>
    <name evidence="11" type="ORF">ACEWY4_026404</name>
</gene>
<dbReference type="Proteomes" id="UP001591681">
    <property type="component" value="Unassembled WGS sequence"/>
</dbReference>
<evidence type="ECO:0000313" key="12">
    <source>
        <dbReference type="Proteomes" id="UP001591681"/>
    </source>
</evidence>
<dbReference type="InterPro" id="IPR000276">
    <property type="entry name" value="GPCR_Rhodpsn"/>
</dbReference>
<dbReference type="Pfam" id="PF00001">
    <property type="entry name" value="7tm_1"/>
    <property type="match status" value="1"/>
</dbReference>
<evidence type="ECO:0000256" key="8">
    <source>
        <dbReference type="ARBA" id="ARBA00023224"/>
    </source>
</evidence>
<evidence type="ECO:0000313" key="11">
    <source>
        <dbReference type="EMBL" id="KAL2078719.1"/>
    </source>
</evidence>
<name>A0ABD1IUS6_9TELE</name>
<keyword evidence="12" id="KW-1185">Reference proteome</keyword>
<evidence type="ECO:0000256" key="2">
    <source>
        <dbReference type="ARBA" id="ARBA00022692"/>
    </source>
</evidence>
<dbReference type="GO" id="GO:0016020">
    <property type="term" value="C:membrane"/>
    <property type="evidence" value="ECO:0007669"/>
    <property type="project" value="UniProtKB-SubCell"/>
</dbReference>
<evidence type="ECO:0000256" key="9">
    <source>
        <dbReference type="SAM" id="Phobius"/>
    </source>
</evidence>
<evidence type="ECO:0000256" key="5">
    <source>
        <dbReference type="ARBA" id="ARBA00023136"/>
    </source>
</evidence>
<dbReference type="Gene3D" id="1.20.1070.10">
    <property type="entry name" value="Rhodopsin 7-helix transmembrane proteins"/>
    <property type="match status" value="1"/>
</dbReference>
<feature type="domain" description="G-protein coupled receptors family 1 profile" evidence="10">
    <location>
        <begin position="45"/>
        <end position="267"/>
    </location>
</feature>
<keyword evidence="4" id="KW-0297">G-protein coupled receptor</keyword>
<dbReference type="InterPro" id="IPR017452">
    <property type="entry name" value="GPCR_Rhodpsn_7TM"/>
</dbReference>
<comment type="caution">
    <text evidence="11">The sequence shown here is derived from an EMBL/GenBank/DDBJ whole genome shotgun (WGS) entry which is preliminary data.</text>
</comment>
<evidence type="ECO:0000256" key="7">
    <source>
        <dbReference type="ARBA" id="ARBA00023180"/>
    </source>
</evidence>
<dbReference type="EMBL" id="JBHFQA010000023">
    <property type="protein sequence ID" value="KAL2078719.1"/>
    <property type="molecule type" value="Genomic_DNA"/>
</dbReference>
<evidence type="ECO:0000256" key="6">
    <source>
        <dbReference type="ARBA" id="ARBA00023170"/>
    </source>
</evidence>
<comment type="subcellular location">
    <subcellularLocation>
        <location evidence="1">Membrane</location>
        <topology evidence="1">Multi-pass membrane protein</topology>
    </subcellularLocation>
</comment>
<dbReference type="PROSITE" id="PS50262">
    <property type="entry name" value="G_PROTEIN_RECEP_F1_2"/>
    <property type="match status" value="1"/>
</dbReference>
<dbReference type="GO" id="GO:0004930">
    <property type="term" value="F:G protein-coupled receptor activity"/>
    <property type="evidence" value="ECO:0007669"/>
    <property type="project" value="UniProtKB-KW"/>
</dbReference>
<feature type="transmembrane region" description="Helical" evidence="9">
    <location>
        <begin position="65"/>
        <end position="89"/>
    </location>
</feature>